<dbReference type="InterPro" id="IPR036291">
    <property type="entry name" value="NAD(P)-bd_dom_sf"/>
</dbReference>
<dbReference type="SUPFAM" id="SSF48179">
    <property type="entry name" value="6-phosphogluconate dehydrogenase C-terminal domain-like"/>
    <property type="match status" value="1"/>
</dbReference>
<dbReference type="GO" id="GO:0070403">
    <property type="term" value="F:NAD+ binding"/>
    <property type="evidence" value="ECO:0007669"/>
    <property type="project" value="InterPro"/>
</dbReference>
<dbReference type="Gene3D" id="3.40.50.720">
    <property type="entry name" value="NAD(P)-binding Rossmann-like Domain"/>
    <property type="match status" value="1"/>
</dbReference>
<name>A0A086Y331_9RHOB</name>
<keyword evidence="1" id="KW-0560">Oxidoreductase</keyword>
<dbReference type="PANTHER" id="PTHR48075">
    <property type="entry name" value="3-HYDROXYACYL-COA DEHYDROGENASE FAMILY PROTEIN"/>
    <property type="match status" value="1"/>
</dbReference>
<organism evidence="2 3">
    <name type="scientific">Haematobacter massiliensis</name>
    <dbReference type="NCBI Taxonomy" id="195105"/>
    <lineage>
        <taxon>Bacteria</taxon>
        <taxon>Pseudomonadati</taxon>
        <taxon>Pseudomonadota</taxon>
        <taxon>Alphaproteobacteria</taxon>
        <taxon>Rhodobacterales</taxon>
        <taxon>Paracoccaceae</taxon>
        <taxon>Haematobacter</taxon>
    </lineage>
</organism>
<dbReference type="GO" id="GO:0016616">
    <property type="term" value="F:oxidoreductase activity, acting on the CH-OH group of donors, NAD or NADP as acceptor"/>
    <property type="evidence" value="ECO:0007669"/>
    <property type="project" value="InterPro"/>
</dbReference>
<dbReference type="Proteomes" id="UP000028826">
    <property type="component" value="Unassembled WGS sequence"/>
</dbReference>
<dbReference type="EMBL" id="JGYG01000007">
    <property type="protein sequence ID" value="KFI28681.1"/>
    <property type="molecule type" value="Genomic_DNA"/>
</dbReference>
<gene>
    <name evidence="2" type="ORF">CN97_18220</name>
</gene>
<dbReference type="STRING" id="195105.CN97_18220"/>
<dbReference type="AlphaFoldDB" id="A0A086Y331"/>
<dbReference type="OrthoDB" id="9803287at2"/>
<evidence type="ECO:0000313" key="3">
    <source>
        <dbReference type="Proteomes" id="UP000028826"/>
    </source>
</evidence>
<dbReference type="InterPro" id="IPR013328">
    <property type="entry name" value="6PGD_dom2"/>
</dbReference>
<accession>A0A086Y331</accession>
<dbReference type="SUPFAM" id="SSF51735">
    <property type="entry name" value="NAD(P)-binding Rossmann-fold domains"/>
    <property type="match status" value="1"/>
</dbReference>
<dbReference type="eggNOG" id="COG1250">
    <property type="taxonomic scope" value="Bacteria"/>
</dbReference>
<keyword evidence="3" id="KW-1185">Reference proteome</keyword>
<proteinExistence type="predicted"/>
<dbReference type="Pfam" id="PF02737">
    <property type="entry name" value="3HCDH_N"/>
    <property type="match status" value="1"/>
</dbReference>
<sequence>MSLLDLENVKTVAVIGGGTIGASWSAWFLAQGFTVRCSDPSSAARDAAPGLVAACWPQLSALGASGSAQEALARFSIWESHLQAVEGADYVQENAPERLELKQRLLSEIDAALPADRVIGSSTSGLKASDMQTGMTHPERLVVAHPFNPPHLIPLVEIVGGKQTSEEAADWAVAFFNAHGKRAIQVRREVPGHIANRLQAALWKEAAYLVQSGVASVEDVDLAISEGPGLRWAIMGPHLTFHLGGGTGGMAHFYDHLVPAMQTWWADLGTPTMDAALREQLVDGVTQEVGDRSIADLAAERDRKLIDILNVLSPAAKRS</sequence>
<dbReference type="InterPro" id="IPR006176">
    <property type="entry name" value="3-OHacyl-CoA_DH_NAD-bd"/>
</dbReference>
<protein>
    <submittedName>
        <fullName evidence="2">3-hydroxyacyl-CoA dehydrogenase</fullName>
    </submittedName>
</protein>
<dbReference type="InterPro" id="IPR008927">
    <property type="entry name" value="6-PGluconate_DH-like_C_sf"/>
</dbReference>
<dbReference type="Pfam" id="PF00725">
    <property type="entry name" value="3HCDH"/>
    <property type="match status" value="1"/>
</dbReference>
<evidence type="ECO:0000256" key="1">
    <source>
        <dbReference type="ARBA" id="ARBA00023002"/>
    </source>
</evidence>
<evidence type="ECO:0000313" key="2">
    <source>
        <dbReference type="EMBL" id="KFI28681.1"/>
    </source>
</evidence>
<dbReference type="GO" id="GO:0006631">
    <property type="term" value="P:fatty acid metabolic process"/>
    <property type="evidence" value="ECO:0007669"/>
    <property type="project" value="InterPro"/>
</dbReference>
<dbReference type="InterPro" id="IPR006108">
    <property type="entry name" value="3HC_DH_C"/>
</dbReference>
<dbReference type="PANTHER" id="PTHR48075:SF5">
    <property type="entry name" value="3-HYDROXYBUTYRYL-COA DEHYDROGENASE"/>
    <property type="match status" value="1"/>
</dbReference>
<dbReference type="RefSeq" id="WP_035711663.1">
    <property type="nucleotide sequence ID" value="NZ_CAMIFG010000002.1"/>
</dbReference>
<dbReference type="Gene3D" id="1.10.1040.10">
    <property type="entry name" value="N-(1-d-carboxylethyl)-l-norvaline Dehydrogenase, domain 2"/>
    <property type="match status" value="1"/>
</dbReference>
<reference evidence="2 3" key="1">
    <citation type="submission" date="2014-03" db="EMBL/GenBank/DDBJ databases">
        <title>Genome of Haematobacter massiliensis CCUG 47968.</title>
        <authorList>
            <person name="Wang D."/>
            <person name="Wang G."/>
        </authorList>
    </citation>
    <scope>NUCLEOTIDE SEQUENCE [LARGE SCALE GENOMIC DNA]</scope>
    <source>
        <strain evidence="2 3">CCUG 47968</strain>
    </source>
</reference>
<comment type="caution">
    <text evidence="2">The sequence shown here is derived from an EMBL/GenBank/DDBJ whole genome shotgun (WGS) entry which is preliminary data.</text>
</comment>